<dbReference type="GO" id="GO:0006325">
    <property type="term" value="P:chromatin organization"/>
    <property type="evidence" value="ECO:0007669"/>
    <property type="project" value="UniProtKB-KW"/>
</dbReference>
<dbReference type="PANTHER" id="PTHR28547:SF1">
    <property type="entry name" value="PROTEIN MMS22-LIKE"/>
    <property type="match status" value="1"/>
</dbReference>
<dbReference type="EMBL" id="BMAW01060649">
    <property type="protein sequence ID" value="GFT27164.1"/>
    <property type="molecule type" value="Genomic_DNA"/>
</dbReference>
<gene>
    <name evidence="13" type="primary">MMS22L</name>
    <name evidence="13" type="ORF">NPIL_99931</name>
</gene>
<name>A0A8X6NPU1_NEPPI</name>
<dbReference type="AlphaFoldDB" id="A0A8X6NPU1"/>
<evidence type="ECO:0000256" key="2">
    <source>
        <dbReference type="ARBA" id="ARBA00004286"/>
    </source>
</evidence>
<keyword evidence="14" id="KW-1185">Reference proteome</keyword>
<protein>
    <recommendedName>
        <fullName evidence="4">Protein MMS22-like</fullName>
    </recommendedName>
    <alternativeName>
        <fullName evidence="10">Methyl methanesulfonate-sensitivity protein 22-like</fullName>
    </alternativeName>
</protein>
<comment type="caution">
    <text evidence="13">The sequence shown here is derived from an EMBL/GenBank/DDBJ whole genome shotgun (WGS) entry which is preliminary data.</text>
</comment>
<keyword evidence="7" id="KW-0156">Chromatin regulator</keyword>
<sequence>MDFDSDSSSTGHFVECFPSFDCKENRNNTYLKSKHFSQCLDFQLPLWNEPSVIIFDKSFSSSFVLWNDVKFLFGEIKKYFFLTRTLAVGKTNLFQSVNPLMEVQKYRKCTVKALQFLLSSLQHIILKHRDFDTRHCSISSNYLPFSKMFFSIMKEIKNLLIFIGRISSVSNLVHIMDFKETSQSAEYYYHYVHLYLDIWWNSITILLTLNNVPFRIEKFESFCNDLDQLDPFLQVISLVLVDYIYIALKKFTEVSSYCYHSPFLCRCFEDFWVMLIKVLDIKAADGKYSFWNMFHNAVQNLQKVSEKEKMIDVPIDAFLLLSQNMQCEQIIEPCLWLISHIAPLYKIDEFGNYNELQSPKSGYGVVKYLVHSVLKDISEIKEKSLRSTLFYILNLITIWEPSCEILLPLADLYIKKINEAFSMPGIEVEGLVYLFNNSISWFQYIDNLSNTCTTLGNETSYDVFLRILCKQLIKDANDGNLWRSLKGRVYSKFPPKKILELSEIGLQNCFSLILAVATSGQLEVSDKICDLAFIIKTSSSRKQLISWKALFVLMHIYQKKSLEFNKIIAKAVDFFNNICSEYSAARDSAHKANLMKLLIVYIDSMDELFEQSYDLNLSEYKLIGSGFRTLLFSCGISEMNYVLRVLLNILTKAQYIANEKHNMNNVIHEQYLGLLEFTFKHIFPFIEHISFTNTPPIYVSDIAAVLTILSYKFASSMSNQTTHNFSSLFLLFGCKDNVNSSITSQYICAVLDDEYLLIGLKEKIPNFSSLIFQSWLKCTIDFCPFRQMKSFTQKIIIHSDIGDIFPKVQNIINSENEFQNIVTELFHIMGQTHDEITDLKHKHKLKLKMYDYFQKYVSMISTKIKKSHDNSTLSYMYKLTSCLVEYCSPLLYMKYNSQNILPQLFDNILIPCAIFPKDKHAQSVLSNVIKEHILGFIRGLFKLDYKNEKFVERSLKDVMVNNACINSSLNNPVFKLCLDSAHGRKGGLKWDEFQFLLGVIKNYILNNSLNSMSTFEMIFEIFKSAPLVKKPDIASVLLKCTFETYMKQGISLSEYLRNLMCKIFIYFKDSMDLNNSKKILIPILQWFIQEKIPWSSARGFSVLNCFLEYLPLILSDLIPFVIKTIEQVENNRGFGEDITLRNHLKNTVSKLQEKLSNDRKKN</sequence>
<evidence type="ECO:0000256" key="10">
    <source>
        <dbReference type="ARBA" id="ARBA00033326"/>
    </source>
</evidence>
<dbReference type="GO" id="GO:0043596">
    <property type="term" value="C:nuclear replication fork"/>
    <property type="evidence" value="ECO:0007669"/>
    <property type="project" value="TreeGrafter"/>
</dbReference>
<accession>A0A8X6NPU1</accession>
<evidence type="ECO:0000313" key="13">
    <source>
        <dbReference type="EMBL" id="GFT27164.1"/>
    </source>
</evidence>
<evidence type="ECO:0000256" key="6">
    <source>
        <dbReference type="ARBA" id="ARBA00022763"/>
    </source>
</evidence>
<keyword evidence="6" id="KW-0227">DNA damage</keyword>
<reference evidence="13" key="1">
    <citation type="submission" date="2020-08" db="EMBL/GenBank/DDBJ databases">
        <title>Multicomponent nature underlies the extraordinary mechanical properties of spider dragline silk.</title>
        <authorList>
            <person name="Kono N."/>
            <person name="Nakamura H."/>
            <person name="Mori M."/>
            <person name="Yoshida Y."/>
            <person name="Ohtoshi R."/>
            <person name="Malay A.D."/>
            <person name="Moran D.A.P."/>
            <person name="Tomita M."/>
            <person name="Numata K."/>
            <person name="Arakawa K."/>
        </authorList>
    </citation>
    <scope>NUCLEOTIDE SEQUENCE</scope>
</reference>
<evidence type="ECO:0000256" key="1">
    <source>
        <dbReference type="ARBA" id="ARBA00004123"/>
    </source>
</evidence>
<keyword evidence="9" id="KW-0539">Nucleus</keyword>
<keyword evidence="8" id="KW-0234">DNA repair</keyword>
<dbReference type="GO" id="GO:0031297">
    <property type="term" value="P:replication fork processing"/>
    <property type="evidence" value="ECO:0007669"/>
    <property type="project" value="InterPro"/>
</dbReference>
<evidence type="ECO:0000256" key="9">
    <source>
        <dbReference type="ARBA" id="ARBA00023242"/>
    </source>
</evidence>
<evidence type="ECO:0000256" key="3">
    <source>
        <dbReference type="ARBA" id="ARBA00006585"/>
    </source>
</evidence>
<dbReference type="Proteomes" id="UP000887013">
    <property type="component" value="Unassembled WGS sequence"/>
</dbReference>
<feature type="domain" description="Protein MMS22-like N-terminal" evidence="11">
    <location>
        <begin position="48"/>
        <end position="660"/>
    </location>
</feature>
<dbReference type="PANTHER" id="PTHR28547">
    <property type="entry name" value="PROTEIN MMS22-LIKE"/>
    <property type="match status" value="1"/>
</dbReference>
<proteinExistence type="inferred from homology"/>
<evidence type="ECO:0000313" key="14">
    <source>
        <dbReference type="Proteomes" id="UP000887013"/>
    </source>
</evidence>
<evidence type="ECO:0000256" key="7">
    <source>
        <dbReference type="ARBA" id="ARBA00022853"/>
    </source>
</evidence>
<dbReference type="Pfam" id="PF14910">
    <property type="entry name" value="MMS22L_N"/>
    <property type="match status" value="1"/>
</dbReference>
<evidence type="ECO:0000259" key="12">
    <source>
        <dbReference type="Pfam" id="PF14911"/>
    </source>
</evidence>
<evidence type="ECO:0000256" key="8">
    <source>
        <dbReference type="ARBA" id="ARBA00023204"/>
    </source>
</evidence>
<dbReference type="InterPro" id="IPR029425">
    <property type="entry name" value="MMS22L_N"/>
</dbReference>
<dbReference type="Pfam" id="PF14911">
    <property type="entry name" value="MMS22L_C"/>
    <property type="match status" value="1"/>
</dbReference>
<keyword evidence="5" id="KW-0158">Chromosome</keyword>
<evidence type="ECO:0000259" key="11">
    <source>
        <dbReference type="Pfam" id="PF14910"/>
    </source>
</evidence>
<dbReference type="InterPro" id="IPR029424">
    <property type="entry name" value="MMS22L_C"/>
</dbReference>
<evidence type="ECO:0000256" key="4">
    <source>
        <dbReference type="ARBA" id="ARBA00021061"/>
    </source>
</evidence>
<feature type="domain" description="MMS22-like C-terminal" evidence="12">
    <location>
        <begin position="803"/>
        <end position="1146"/>
    </location>
</feature>
<dbReference type="InterPro" id="IPR042320">
    <property type="entry name" value="MMS22-like"/>
</dbReference>
<dbReference type="OrthoDB" id="8193282at2759"/>
<comment type="subcellular location">
    <subcellularLocation>
        <location evidence="2">Chromosome</location>
    </subcellularLocation>
    <subcellularLocation>
        <location evidence="1">Nucleus</location>
    </subcellularLocation>
</comment>
<dbReference type="GO" id="GO:0000724">
    <property type="term" value="P:double-strand break repair via homologous recombination"/>
    <property type="evidence" value="ECO:0007669"/>
    <property type="project" value="InterPro"/>
</dbReference>
<evidence type="ECO:0000256" key="5">
    <source>
        <dbReference type="ARBA" id="ARBA00022454"/>
    </source>
</evidence>
<comment type="similarity">
    <text evidence="3">Belongs to the MMS22 family. MMS22L subfamily.</text>
</comment>
<organism evidence="13 14">
    <name type="scientific">Nephila pilipes</name>
    <name type="common">Giant wood spider</name>
    <name type="synonym">Nephila maculata</name>
    <dbReference type="NCBI Taxonomy" id="299642"/>
    <lineage>
        <taxon>Eukaryota</taxon>
        <taxon>Metazoa</taxon>
        <taxon>Ecdysozoa</taxon>
        <taxon>Arthropoda</taxon>
        <taxon>Chelicerata</taxon>
        <taxon>Arachnida</taxon>
        <taxon>Araneae</taxon>
        <taxon>Araneomorphae</taxon>
        <taxon>Entelegynae</taxon>
        <taxon>Araneoidea</taxon>
        <taxon>Nephilidae</taxon>
        <taxon>Nephila</taxon>
    </lineage>
</organism>